<evidence type="ECO:0000256" key="1">
    <source>
        <dbReference type="SAM" id="Phobius"/>
    </source>
</evidence>
<evidence type="ECO:0008006" key="5">
    <source>
        <dbReference type="Google" id="ProtNLM"/>
    </source>
</evidence>
<feature type="transmembrane region" description="Helical" evidence="1">
    <location>
        <begin position="38"/>
        <end position="60"/>
    </location>
</feature>
<organism evidence="3 4">
    <name type="scientific">Meganyctiphanes norvegica</name>
    <name type="common">Northern krill</name>
    <name type="synonym">Thysanopoda norvegica</name>
    <dbReference type="NCBI Taxonomy" id="48144"/>
    <lineage>
        <taxon>Eukaryota</taxon>
        <taxon>Metazoa</taxon>
        <taxon>Ecdysozoa</taxon>
        <taxon>Arthropoda</taxon>
        <taxon>Crustacea</taxon>
        <taxon>Multicrustacea</taxon>
        <taxon>Malacostraca</taxon>
        <taxon>Eumalacostraca</taxon>
        <taxon>Eucarida</taxon>
        <taxon>Euphausiacea</taxon>
        <taxon>Euphausiidae</taxon>
        <taxon>Meganyctiphanes</taxon>
    </lineage>
</organism>
<keyword evidence="1" id="KW-1133">Transmembrane helix</keyword>
<accession>A0AAV2QP47</accession>
<protein>
    <recommendedName>
        <fullName evidence="5">Transmembrane protein</fullName>
    </recommendedName>
</protein>
<feature type="signal peptide" evidence="2">
    <location>
        <begin position="1"/>
        <end position="22"/>
    </location>
</feature>
<name>A0AAV2QP47_MEGNR</name>
<keyword evidence="1" id="KW-0472">Membrane</keyword>
<evidence type="ECO:0000256" key="2">
    <source>
        <dbReference type="SAM" id="SignalP"/>
    </source>
</evidence>
<feature type="chain" id="PRO_5043371226" description="Transmembrane protein" evidence="2">
    <location>
        <begin position="23"/>
        <end position="132"/>
    </location>
</feature>
<dbReference type="AlphaFoldDB" id="A0AAV2QP47"/>
<reference evidence="3 4" key="1">
    <citation type="submission" date="2024-05" db="EMBL/GenBank/DDBJ databases">
        <authorList>
            <person name="Wallberg A."/>
        </authorList>
    </citation>
    <scope>NUCLEOTIDE SEQUENCE [LARGE SCALE GENOMIC DNA]</scope>
</reference>
<keyword evidence="1" id="KW-0812">Transmembrane</keyword>
<dbReference type="EMBL" id="CAXKWB010009702">
    <property type="protein sequence ID" value="CAL4095770.1"/>
    <property type="molecule type" value="Genomic_DNA"/>
</dbReference>
<dbReference type="Proteomes" id="UP001497623">
    <property type="component" value="Unassembled WGS sequence"/>
</dbReference>
<gene>
    <name evidence="3" type="ORF">MNOR_LOCUS15485</name>
</gene>
<evidence type="ECO:0000313" key="3">
    <source>
        <dbReference type="EMBL" id="CAL4095770.1"/>
    </source>
</evidence>
<comment type="caution">
    <text evidence="3">The sequence shown here is derived from an EMBL/GenBank/DDBJ whole genome shotgun (WGS) entry which is preliminary data.</text>
</comment>
<keyword evidence="2" id="KW-0732">Signal</keyword>
<evidence type="ECO:0000313" key="4">
    <source>
        <dbReference type="Proteomes" id="UP001497623"/>
    </source>
</evidence>
<keyword evidence="4" id="KW-1185">Reference proteome</keyword>
<proteinExistence type="predicted"/>
<sequence length="132" mass="14446">MHVSTGGVVCMLLFGIILLAIGSNNLSGDCDQDYCDNFLPGHIMIILGIVLIIRSGIAFANPIRVPIDGLVQQPVLVNVHYPQTDQTHQSYHTFANPNMSDAPPAYIYPPAYVPQEEIKQGHDPIPHSTNNK</sequence>